<dbReference type="Gene3D" id="3.20.20.140">
    <property type="entry name" value="Metal-dependent hydrolases"/>
    <property type="match status" value="1"/>
</dbReference>
<dbReference type="SUPFAM" id="SSF51338">
    <property type="entry name" value="Composite domain of metallo-dependent hydrolases"/>
    <property type="match status" value="2"/>
</dbReference>
<dbReference type="SUPFAM" id="SSF51556">
    <property type="entry name" value="Metallo-dependent hydrolases"/>
    <property type="match status" value="1"/>
</dbReference>
<sequence>MLIANIRHGLTGRLGTDERFEGAIRIENGRIAEMGALRPRPGEEVLDATGCTVIPGLVNTHHHLFQSVLKAVPKGMNMPLDPWLMHVPYALWPLLDEETFRVAARIGLTELVLSGATTVADHHYVYSPRYDYDPSEVLFEEAARMGVRFVLGRGGMTRGRAFDDPAIPPAPCETLGQMLAGIEATAARWHDPSDLAMTRVAVAPTTPNFNLAPEELSEIARFARDGGMRLHCHLSENRNYADFTLAKYGKRPVPWLAEHDWLGEDVWFAHLVDLEPFEIEMLAETGAGMAHCPNANARLGSGIAPALALHRLGGRVSMGVDGAAANEAADMGIAMFSAFTLHRALHGAEALRAEEVLHWASAGGAAVLGLPKCGTLAPGMAADIALIDLSAPRNMGLHDPALAPVITGGCVVKHSLVGGRLIVRDGQPAGLDLGRLAEDATRLTQSLMHRAAQIAEPA</sequence>
<dbReference type="EMBL" id="WUMU01000007">
    <property type="protein sequence ID" value="MXN18050.1"/>
    <property type="molecule type" value="Genomic_DNA"/>
</dbReference>
<dbReference type="PANTHER" id="PTHR43794:SF11">
    <property type="entry name" value="AMIDOHYDROLASE-RELATED DOMAIN-CONTAINING PROTEIN"/>
    <property type="match status" value="1"/>
</dbReference>
<dbReference type="InterPro" id="IPR011059">
    <property type="entry name" value="Metal-dep_hydrolase_composite"/>
</dbReference>
<dbReference type="InterPro" id="IPR032466">
    <property type="entry name" value="Metal_Hydrolase"/>
</dbReference>
<accession>A0A6L7G3V6</accession>
<comment type="similarity">
    <text evidence="1">Belongs to the metallo-dependent hydrolases superfamily. ATZ/TRZ family.</text>
</comment>
<feature type="domain" description="Amidohydrolase-related" evidence="3">
    <location>
        <begin position="52"/>
        <end position="420"/>
    </location>
</feature>
<dbReference type="RefSeq" id="WP_160893999.1">
    <property type="nucleotide sequence ID" value="NZ_WUMU01000007.1"/>
</dbReference>
<dbReference type="AlphaFoldDB" id="A0A6L7G3V6"/>
<dbReference type="PANTHER" id="PTHR43794">
    <property type="entry name" value="AMINOHYDROLASE SSNA-RELATED"/>
    <property type="match status" value="1"/>
</dbReference>
<dbReference type="Pfam" id="PF01979">
    <property type="entry name" value="Amidohydro_1"/>
    <property type="match status" value="1"/>
</dbReference>
<dbReference type="NCBIfam" id="NF009059">
    <property type="entry name" value="PRK12393.1"/>
    <property type="match status" value="1"/>
</dbReference>
<evidence type="ECO:0000259" key="3">
    <source>
        <dbReference type="Pfam" id="PF01979"/>
    </source>
</evidence>
<dbReference type="InterPro" id="IPR006680">
    <property type="entry name" value="Amidohydro-rel"/>
</dbReference>
<proteinExistence type="inferred from homology"/>
<evidence type="ECO:0000313" key="5">
    <source>
        <dbReference type="Proteomes" id="UP000477911"/>
    </source>
</evidence>
<evidence type="ECO:0000256" key="1">
    <source>
        <dbReference type="ARBA" id="ARBA00006745"/>
    </source>
</evidence>
<gene>
    <name evidence="4" type="ORF">GR170_09405</name>
</gene>
<dbReference type="InterPro" id="IPR050287">
    <property type="entry name" value="MTA/SAH_deaminase"/>
</dbReference>
<dbReference type="Gene3D" id="2.30.40.10">
    <property type="entry name" value="Urease, subunit C, domain 1"/>
    <property type="match status" value="1"/>
</dbReference>
<evidence type="ECO:0000256" key="2">
    <source>
        <dbReference type="ARBA" id="ARBA00022801"/>
    </source>
</evidence>
<evidence type="ECO:0000313" key="4">
    <source>
        <dbReference type="EMBL" id="MXN18050.1"/>
    </source>
</evidence>
<reference evidence="4 5" key="1">
    <citation type="submission" date="2019-12" db="EMBL/GenBank/DDBJ databases">
        <authorList>
            <person name="Li M."/>
        </authorList>
    </citation>
    <scope>NUCLEOTIDE SEQUENCE [LARGE SCALE GENOMIC DNA]</scope>
    <source>
        <strain evidence="4 5">GBMRC 2024</strain>
    </source>
</reference>
<keyword evidence="5" id="KW-1185">Reference proteome</keyword>
<organism evidence="4 5">
    <name type="scientific">Pseudooceanicola albus</name>
    <dbReference type="NCBI Taxonomy" id="2692189"/>
    <lineage>
        <taxon>Bacteria</taxon>
        <taxon>Pseudomonadati</taxon>
        <taxon>Pseudomonadota</taxon>
        <taxon>Alphaproteobacteria</taxon>
        <taxon>Rhodobacterales</taxon>
        <taxon>Paracoccaceae</taxon>
        <taxon>Pseudooceanicola</taxon>
    </lineage>
</organism>
<dbReference type="CDD" id="cd01298">
    <property type="entry name" value="ATZ_TRZ_like"/>
    <property type="match status" value="1"/>
</dbReference>
<comment type="caution">
    <text evidence="4">The sequence shown here is derived from an EMBL/GenBank/DDBJ whole genome shotgun (WGS) entry which is preliminary data.</text>
</comment>
<dbReference type="GO" id="GO:0016810">
    <property type="term" value="F:hydrolase activity, acting on carbon-nitrogen (but not peptide) bonds"/>
    <property type="evidence" value="ECO:0007669"/>
    <property type="project" value="InterPro"/>
</dbReference>
<name>A0A6L7G3V6_9RHOB</name>
<protein>
    <submittedName>
        <fullName evidence="4">Amidohydrolase family protein</fullName>
    </submittedName>
</protein>
<keyword evidence="2 4" id="KW-0378">Hydrolase</keyword>
<dbReference type="Proteomes" id="UP000477911">
    <property type="component" value="Unassembled WGS sequence"/>
</dbReference>